<evidence type="ECO:0000256" key="2">
    <source>
        <dbReference type="ARBA" id="ARBA00004878"/>
    </source>
</evidence>
<comment type="pathway">
    <text evidence="2">Amino-sugar metabolism; N-acetylneuraminate degradation.</text>
</comment>
<dbReference type="OMA" id="DWYNIVQ"/>
<dbReference type="OrthoDB" id="191315at2759"/>
<dbReference type="Proteomes" id="UP000005408">
    <property type="component" value="Unassembled WGS sequence"/>
</dbReference>
<evidence type="ECO:0000256" key="11">
    <source>
        <dbReference type="PIRNR" id="PIRNR001365"/>
    </source>
</evidence>
<evidence type="ECO:0000313" key="13">
    <source>
        <dbReference type="EnsemblMetazoa" id="G1100.6:cds"/>
    </source>
</evidence>
<dbReference type="EC" id="4.1.3.3" evidence="5"/>
<dbReference type="AlphaFoldDB" id="A0A8W8HTH2"/>
<name>A0A8W8HTH2_MAGGI</name>
<evidence type="ECO:0000256" key="9">
    <source>
        <dbReference type="ARBA" id="ARBA00023277"/>
    </source>
</evidence>
<dbReference type="InterPro" id="IPR013785">
    <property type="entry name" value="Aldolase_TIM"/>
</dbReference>
<evidence type="ECO:0000256" key="5">
    <source>
        <dbReference type="ARBA" id="ARBA00012911"/>
    </source>
</evidence>
<keyword evidence="14" id="KW-1185">Reference proteome</keyword>
<comment type="subunit">
    <text evidence="4">Homotetramer.</text>
</comment>
<evidence type="ECO:0000313" key="14">
    <source>
        <dbReference type="Proteomes" id="UP000005408"/>
    </source>
</evidence>
<dbReference type="Pfam" id="PF00701">
    <property type="entry name" value="DHDPS"/>
    <property type="match status" value="1"/>
</dbReference>
<comment type="catalytic activity">
    <reaction evidence="10">
        <text>aceneuramate = aldehydo-N-acetyl-D-mannosamine + pyruvate</text>
        <dbReference type="Rhea" id="RHEA:23296"/>
        <dbReference type="ChEBI" id="CHEBI:15361"/>
        <dbReference type="ChEBI" id="CHEBI:17122"/>
        <dbReference type="ChEBI" id="CHEBI:173083"/>
        <dbReference type="EC" id="4.1.3.3"/>
    </reaction>
</comment>
<dbReference type="InterPro" id="IPR002220">
    <property type="entry name" value="DapA-like"/>
</dbReference>
<evidence type="ECO:0000256" key="7">
    <source>
        <dbReference type="ARBA" id="ARBA00023239"/>
    </source>
</evidence>
<sequence length="332" mass="36943">MLSRAIRRQLAFSDHFLSHCYYRQSRKISGNKLKNFRVTGCVAAPFTPFRENGDINFDKFGESADYFNNNHIPYAFVNGTVGEGMSMTVDERKESAEAWVKAGKGKVKIILHVGANNIRDSQELARHGSSIGVDAIASLCPSFFKPANEEIVTECISEIAGAAPDLPFFYYSIDFLTGINVDPSKILKRAKDRIPNLVGVKHTSKEVRKVYNSSLVDSSRFQVLMGTESEFLPYFSLGIEFPVTLPYMGTLFYKLKTAYDSGDKSTAMNIQARMFELDAIRGKYGAGIEVAKAMFGIISGIDVGPVRLPIQKLSKDQYTALNKDLMWFGSVN</sequence>
<keyword evidence="9" id="KW-0119">Carbohydrate metabolism</keyword>
<evidence type="ECO:0000256" key="12">
    <source>
        <dbReference type="PIRSR" id="PIRSR001365-1"/>
    </source>
</evidence>
<keyword evidence="6" id="KW-0963">Cytoplasm</keyword>
<dbReference type="SUPFAM" id="SSF51569">
    <property type="entry name" value="Aldolase"/>
    <property type="match status" value="1"/>
</dbReference>
<evidence type="ECO:0000256" key="10">
    <source>
        <dbReference type="ARBA" id="ARBA00044906"/>
    </source>
</evidence>
<accession>A0A8W8HTH2</accession>
<feature type="active site" description="Proton donor/acceptor" evidence="12">
    <location>
        <position position="171"/>
    </location>
</feature>
<protein>
    <recommendedName>
        <fullName evidence="5">N-acetylneuraminate lyase</fullName>
        <ecNumber evidence="5">4.1.3.3</ecNumber>
    </recommendedName>
</protein>
<reference evidence="13" key="1">
    <citation type="submission" date="2022-08" db="UniProtKB">
        <authorList>
            <consortium name="EnsemblMetazoa"/>
        </authorList>
    </citation>
    <scope>IDENTIFICATION</scope>
    <source>
        <strain evidence="13">05x7-T-G4-1.051#20</strain>
    </source>
</reference>
<keyword evidence="8" id="KW-0704">Schiff base</keyword>
<dbReference type="PIRSF" id="PIRSF001365">
    <property type="entry name" value="DHDPS"/>
    <property type="match status" value="1"/>
</dbReference>
<comment type="similarity">
    <text evidence="3">Belongs to the DapA family. NanA subfamily.</text>
</comment>
<organism evidence="13 14">
    <name type="scientific">Magallana gigas</name>
    <name type="common">Pacific oyster</name>
    <name type="synonym">Crassostrea gigas</name>
    <dbReference type="NCBI Taxonomy" id="29159"/>
    <lineage>
        <taxon>Eukaryota</taxon>
        <taxon>Metazoa</taxon>
        <taxon>Spiralia</taxon>
        <taxon>Lophotrochozoa</taxon>
        <taxon>Mollusca</taxon>
        <taxon>Bivalvia</taxon>
        <taxon>Autobranchia</taxon>
        <taxon>Pteriomorphia</taxon>
        <taxon>Ostreida</taxon>
        <taxon>Ostreoidea</taxon>
        <taxon>Ostreidae</taxon>
        <taxon>Magallana</taxon>
    </lineage>
</organism>
<dbReference type="PANTHER" id="PTHR12128">
    <property type="entry name" value="DIHYDRODIPICOLINATE SYNTHASE"/>
    <property type="match status" value="1"/>
</dbReference>
<evidence type="ECO:0000256" key="3">
    <source>
        <dbReference type="ARBA" id="ARBA00006324"/>
    </source>
</evidence>
<keyword evidence="7 11" id="KW-0456">Lyase</keyword>
<evidence type="ECO:0000256" key="1">
    <source>
        <dbReference type="ARBA" id="ARBA00004496"/>
    </source>
</evidence>
<dbReference type="PANTHER" id="PTHR12128:SF21">
    <property type="entry name" value="N-ACETYLNEURAMINATE LYASE"/>
    <property type="match status" value="1"/>
</dbReference>
<dbReference type="GO" id="GO:0005737">
    <property type="term" value="C:cytoplasm"/>
    <property type="evidence" value="ECO:0007669"/>
    <property type="project" value="UniProtKB-SubCell"/>
</dbReference>
<feature type="active site" description="Schiff-base intermediate with substrate" evidence="12">
    <location>
        <position position="201"/>
    </location>
</feature>
<dbReference type="SMART" id="SM01130">
    <property type="entry name" value="DHDPS"/>
    <property type="match status" value="1"/>
</dbReference>
<evidence type="ECO:0000256" key="4">
    <source>
        <dbReference type="ARBA" id="ARBA00011881"/>
    </source>
</evidence>
<proteinExistence type="inferred from homology"/>
<evidence type="ECO:0000256" key="6">
    <source>
        <dbReference type="ARBA" id="ARBA00022490"/>
    </source>
</evidence>
<comment type="subcellular location">
    <subcellularLocation>
        <location evidence="1">Cytoplasm</location>
    </subcellularLocation>
</comment>
<dbReference type="PRINTS" id="PR00146">
    <property type="entry name" value="DHPICSNTHASE"/>
</dbReference>
<dbReference type="EnsemblMetazoa" id="G1100.6">
    <property type="protein sequence ID" value="G1100.6:cds"/>
    <property type="gene ID" value="G1100"/>
</dbReference>
<dbReference type="Gene3D" id="3.20.20.70">
    <property type="entry name" value="Aldolase class I"/>
    <property type="match status" value="1"/>
</dbReference>
<evidence type="ECO:0000256" key="8">
    <source>
        <dbReference type="ARBA" id="ARBA00023270"/>
    </source>
</evidence>
<dbReference type="GO" id="GO:0008747">
    <property type="term" value="F:N-acetylneuraminate lyase activity"/>
    <property type="evidence" value="ECO:0007669"/>
    <property type="project" value="UniProtKB-EC"/>
</dbReference>